<dbReference type="AlphaFoldDB" id="M9WAT3"/>
<dbReference type="GO" id="GO:0005829">
    <property type="term" value="C:cytosol"/>
    <property type="evidence" value="ECO:0007669"/>
    <property type="project" value="TreeGrafter"/>
</dbReference>
<dbReference type="KEGG" id="mput:MPUT9231_7100"/>
<dbReference type="InterPro" id="IPR001130">
    <property type="entry name" value="TatD-like"/>
</dbReference>
<dbReference type="PANTHER" id="PTHR46124">
    <property type="entry name" value="D-AMINOACYL-TRNA DEACYLASE"/>
    <property type="match status" value="1"/>
</dbReference>
<evidence type="ECO:0000313" key="5">
    <source>
        <dbReference type="Proteomes" id="UP000012984"/>
    </source>
</evidence>
<gene>
    <name evidence="4" type="ORF">MPUT9231_7100</name>
</gene>
<dbReference type="HOGENOM" id="CLU_031506_4_0_14"/>
<dbReference type="InterPro" id="IPR032466">
    <property type="entry name" value="Metal_Hydrolase"/>
</dbReference>
<feature type="binding site" evidence="3">
    <location>
        <position position="12"/>
    </location>
    <ligand>
        <name>a divalent metal cation</name>
        <dbReference type="ChEBI" id="CHEBI:60240"/>
        <label>1</label>
    </ligand>
</feature>
<feature type="binding site" evidence="3">
    <location>
        <position position="10"/>
    </location>
    <ligand>
        <name>a divalent metal cation</name>
        <dbReference type="ChEBI" id="CHEBI:60240"/>
        <label>1</label>
    </ligand>
</feature>
<dbReference type="InterPro" id="IPR015991">
    <property type="entry name" value="TatD/YcfH-like"/>
</dbReference>
<organism evidence="4 5">
    <name type="scientific">Mycoplasma putrefaciens Mput9231</name>
    <dbReference type="NCBI Taxonomy" id="1292033"/>
    <lineage>
        <taxon>Bacteria</taxon>
        <taxon>Bacillati</taxon>
        <taxon>Mycoplasmatota</taxon>
        <taxon>Mollicutes</taxon>
        <taxon>Mycoplasmataceae</taxon>
        <taxon>Mycoplasma</taxon>
    </lineage>
</organism>
<dbReference type="EMBL" id="CP004357">
    <property type="protein sequence ID" value="AGJ91103.1"/>
    <property type="molecule type" value="Genomic_DNA"/>
</dbReference>
<dbReference type="RefSeq" id="WP_015587620.1">
    <property type="nucleotide sequence ID" value="NC_021083.1"/>
</dbReference>
<keyword evidence="2" id="KW-0378">Hydrolase</keyword>
<proteinExistence type="predicted"/>
<protein>
    <submittedName>
        <fullName evidence="4">TatD-related deoxyribonuclease</fullName>
    </submittedName>
</protein>
<dbReference type="PATRIC" id="fig|1292033.3.peg.699"/>
<feature type="binding site" evidence="3">
    <location>
        <position position="99"/>
    </location>
    <ligand>
        <name>a divalent metal cation</name>
        <dbReference type="ChEBI" id="CHEBI:60240"/>
        <label>1</label>
    </ligand>
</feature>
<dbReference type="CDD" id="cd01310">
    <property type="entry name" value="TatD_DNAse"/>
    <property type="match status" value="1"/>
</dbReference>
<keyword evidence="5" id="KW-1185">Reference proteome</keyword>
<dbReference type="OrthoDB" id="9810005at2"/>
<keyword evidence="1 3" id="KW-0479">Metal-binding</keyword>
<dbReference type="Proteomes" id="UP000012984">
    <property type="component" value="Chromosome"/>
</dbReference>
<name>M9WAT3_9MOLU</name>
<dbReference type="PANTHER" id="PTHR46124:SF2">
    <property type="entry name" value="D-AMINOACYL-TRNA DEACYLASE"/>
    <property type="match status" value="1"/>
</dbReference>
<feature type="binding site" evidence="3">
    <location>
        <position position="164"/>
    </location>
    <ligand>
        <name>a divalent metal cation</name>
        <dbReference type="ChEBI" id="CHEBI:60240"/>
        <label>2</label>
    </ligand>
</feature>
<dbReference type="GO" id="GO:0016788">
    <property type="term" value="F:hydrolase activity, acting on ester bonds"/>
    <property type="evidence" value="ECO:0007669"/>
    <property type="project" value="InterPro"/>
</dbReference>
<dbReference type="SUPFAM" id="SSF51556">
    <property type="entry name" value="Metallo-dependent hydrolases"/>
    <property type="match status" value="1"/>
</dbReference>
<dbReference type="PIRSF" id="PIRSF005902">
    <property type="entry name" value="DNase_TatD"/>
    <property type="match status" value="1"/>
</dbReference>
<feature type="binding site" evidence="3">
    <location>
        <position position="135"/>
    </location>
    <ligand>
        <name>a divalent metal cation</name>
        <dbReference type="ChEBI" id="CHEBI:60240"/>
        <label>2</label>
    </ligand>
</feature>
<dbReference type="GO" id="GO:0004536">
    <property type="term" value="F:DNA nuclease activity"/>
    <property type="evidence" value="ECO:0007669"/>
    <property type="project" value="InterPro"/>
</dbReference>
<evidence type="ECO:0000256" key="1">
    <source>
        <dbReference type="ARBA" id="ARBA00022723"/>
    </source>
</evidence>
<dbReference type="NCBIfam" id="TIGR00010">
    <property type="entry name" value="YchF/TatD family DNA exonuclease"/>
    <property type="match status" value="1"/>
</dbReference>
<feature type="binding site" evidence="3">
    <location>
        <position position="212"/>
    </location>
    <ligand>
        <name>a divalent metal cation</name>
        <dbReference type="ChEBI" id="CHEBI:60240"/>
        <label>1</label>
    </ligand>
</feature>
<reference evidence="4 5" key="1">
    <citation type="journal article" date="2013" name="Genome Announc.">
        <title>Complete Genome Sequence of Mycoplasma putrefaciens Strain 9231, One of the Agents of Contagious Agalactia in Goats.</title>
        <authorList>
            <person name="Dupuy V."/>
            <person name="Sirand-Pugnet P."/>
            <person name="Baranowski E."/>
            <person name="Barre A."/>
            <person name="Breton M."/>
            <person name="Couture C."/>
            <person name="Dordet-Frisoni E."/>
            <person name="Gaurivaud P."/>
            <person name="Jacob D."/>
            <person name="Lemaitre C."/>
            <person name="Manso-Silvan L."/>
            <person name="Nikolski M."/>
            <person name="Nouvel L.X."/>
            <person name="Poumarat F."/>
            <person name="Tardy F."/>
            <person name="Thebault P."/>
            <person name="Theil S."/>
            <person name="Citti C."/>
            <person name="Blanchard A."/>
            <person name="Thiaucourt F."/>
        </authorList>
    </citation>
    <scope>NUCLEOTIDE SEQUENCE [LARGE SCALE GENOMIC DNA]</scope>
    <source>
        <strain evidence="4">Mput9231</strain>
    </source>
</reference>
<dbReference type="eggNOG" id="COG0084">
    <property type="taxonomic scope" value="Bacteria"/>
</dbReference>
<dbReference type="GO" id="GO:0046872">
    <property type="term" value="F:metal ion binding"/>
    <property type="evidence" value="ECO:0007669"/>
    <property type="project" value="UniProtKB-KW"/>
</dbReference>
<evidence type="ECO:0000256" key="3">
    <source>
        <dbReference type="PIRSR" id="PIRSR005902-1"/>
    </source>
</evidence>
<dbReference type="FunFam" id="3.20.20.140:FF:000005">
    <property type="entry name" value="TatD family hydrolase"/>
    <property type="match status" value="1"/>
</dbReference>
<dbReference type="Gene3D" id="3.20.20.140">
    <property type="entry name" value="Metal-dependent hydrolases"/>
    <property type="match status" value="1"/>
</dbReference>
<dbReference type="Pfam" id="PF01026">
    <property type="entry name" value="TatD_DNase"/>
    <property type="match status" value="1"/>
</dbReference>
<evidence type="ECO:0000256" key="2">
    <source>
        <dbReference type="ARBA" id="ARBA00022801"/>
    </source>
</evidence>
<evidence type="ECO:0000313" key="4">
    <source>
        <dbReference type="EMBL" id="AGJ91103.1"/>
    </source>
</evidence>
<accession>M9WAT3</accession>
<sequence length="268" mass="30243">MTISGLYDVHCHLNDPKYFDLDMTSTEIILEAKEAGVDFINNIGYDVKSSKTAVIQANLSSSVFAVVGIHPNYAHLFTPEAYEIIEELAQSNEVVGIGETGLDFSKTDKYQKQQLEAFERQIDLAKKLDLPLMIHLKDHSEQVKVYELAYKLLKEKQVKKAVIHSYEGPLEWAKKFVKLGFLISVSGIVTHNKKVQSVISEISLNSLVVESDAPYYLPTPYKNSLNYPKFLPLTVKYVARLKKVSELVVAQTTRSNAKKLFLKDKVNS</sequence>